<evidence type="ECO:0000313" key="8">
    <source>
        <dbReference type="Proteomes" id="UP000814176"/>
    </source>
</evidence>
<proteinExistence type="inferred from homology"/>
<evidence type="ECO:0000256" key="1">
    <source>
        <dbReference type="ARBA" id="ARBA00001947"/>
    </source>
</evidence>
<dbReference type="Pfam" id="PF00753">
    <property type="entry name" value="Lactamase_B"/>
    <property type="match status" value="1"/>
</dbReference>
<dbReference type="PANTHER" id="PTHR42978:SF2">
    <property type="entry name" value="102 KBASES UNSTABLE REGION: FROM 1 TO 119443"/>
    <property type="match status" value="1"/>
</dbReference>
<feature type="domain" description="Metallo-beta-lactamase" evidence="6">
    <location>
        <begin position="50"/>
        <end position="279"/>
    </location>
</feature>
<comment type="cofactor">
    <cofactor evidence="1">
        <name>Zn(2+)</name>
        <dbReference type="ChEBI" id="CHEBI:29105"/>
    </cofactor>
</comment>
<evidence type="ECO:0000313" key="7">
    <source>
        <dbReference type="EMBL" id="KAH9836115.1"/>
    </source>
</evidence>
<dbReference type="InterPro" id="IPR001279">
    <property type="entry name" value="Metallo-B-lactamas"/>
</dbReference>
<name>A0ABQ8KFF5_9APHY</name>
<dbReference type="SMART" id="SM00849">
    <property type="entry name" value="Lactamase_B"/>
    <property type="match status" value="1"/>
</dbReference>
<organism evidence="7 8">
    <name type="scientific">Rhodofomes roseus</name>
    <dbReference type="NCBI Taxonomy" id="34475"/>
    <lineage>
        <taxon>Eukaryota</taxon>
        <taxon>Fungi</taxon>
        <taxon>Dikarya</taxon>
        <taxon>Basidiomycota</taxon>
        <taxon>Agaricomycotina</taxon>
        <taxon>Agaricomycetes</taxon>
        <taxon>Polyporales</taxon>
        <taxon>Rhodofomes</taxon>
    </lineage>
</organism>
<evidence type="ECO:0000256" key="2">
    <source>
        <dbReference type="ARBA" id="ARBA00007749"/>
    </source>
</evidence>
<keyword evidence="5" id="KW-0862">Zinc</keyword>
<keyword evidence="3" id="KW-0479">Metal-binding</keyword>
<dbReference type="SUPFAM" id="SSF56281">
    <property type="entry name" value="Metallo-hydrolase/oxidoreductase"/>
    <property type="match status" value="1"/>
</dbReference>
<dbReference type="InterPro" id="IPR051013">
    <property type="entry name" value="MBL_superfamily_lactonases"/>
</dbReference>
<evidence type="ECO:0000256" key="5">
    <source>
        <dbReference type="ARBA" id="ARBA00022833"/>
    </source>
</evidence>
<dbReference type="Gene3D" id="3.60.15.10">
    <property type="entry name" value="Ribonuclease Z/Hydroxyacylglutathione hydrolase-like"/>
    <property type="match status" value="1"/>
</dbReference>
<evidence type="ECO:0000256" key="4">
    <source>
        <dbReference type="ARBA" id="ARBA00022801"/>
    </source>
</evidence>
<reference evidence="7 8" key="1">
    <citation type="journal article" date="2021" name="Environ. Microbiol.">
        <title>Gene family expansions and transcriptome signatures uncover fungal adaptations to wood decay.</title>
        <authorList>
            <person name="Hage H."/>
            <person name="Miyauchi S."/>
            <person name="Viragh M."/>
            <person name="Drula E."/>
            <person name="Min B."/>
            <person name="Chaduli D."/>
            <person name="Navarro D."/>
            <person name="Favel A."/>
            <person name="Norest M."/>
            <person name="Lesage-Meessen L."/>
            <person name="Balint B."/>
            <person name="Merenyi Z."/>
            <person name="de Eugenio L."/>
            <person name="Morin E."/>
            <person name="Martinez A.T."/>
            <person name="Baldrian P."/>
            <person name="Stursova M."/>
            <person name="Martinez M.J."/>
            <person name="Novotny C."/>
            <person name="Magnuson J.K."/>
            <person name="Spatafora J.W."/>
            <person name="Maurice S."/>
            <person name="Pangilinan J."/>
            <person name="Andreopoulos W."/>
            <person name="LaButti K."/>
            <person name="Hundley H."/>
            <person name="Na H."/>
            <person name="Kuo A."/>
            <person name="Barry K."/>
            <person name="Lipzen A."/>
            <person name="Henrissat B."/>
            <person name="Riley R."/>
            <person name="Ahrendt S."/>
            <person name="Nagy L.G."/>
            <person name="Grigoriev I.V."/>
            <person name="Martin F."/>
            <person name="Rosso M.N."/>
        </authorList>
    </citation>
    <scope>NUCLEOTIDE SEQUENCE [LARGE SCALE GENOMIC DNA]</scope>
    <source>
        <strain evidence="7 8">CIRM-BRFM 1785</strain>
    </source>
</reference>
<dbReference type="EMBL" id="JADCUA010000011">
    <property type="protein sequence ID" value="KAH9836115.1"/>
    <property type="molecule type" value="Genomic_DNA"/>
</dbReference>
<gene>
    <name evidence="7" type="ORF">C8Q71DRAFT_66904</name>
</gene>
<dbReference type="InterPro" id="IPR036866">
    <property type="entry name" value="RibonucZ/Hydroxyglut_hydro"/>
</dbReference>
<dbReference type="Proteomes" id="UP000814176">
    <property type="component" value="Unassembled WGS sequence"/>
</dbReference>
<dbReference type="GeneID" id="72000398"/>
<dbReference type="PANTHER" id="PTHR42978">
    <property type="entry name" value="QUORUM-QUENCHING LACTONASE YTNP-RELATED-RELATED"/>
    <property type="match status" value="1"/>
</dbReference>
<comment type="caution">
    <text evidence="7">The sequence shown here is derived from an EMBL/GenBank/DDBJ whole genome shotgun (WGS) entry which is preliminary data.</text>
</comment>
<dbReference type="CDD" id="cd07730">
    <property type="entry name" value="metallo-hydrolase-like_MBL-fold"/>
    <property type="match status" value="1"/>
</dbReference>
<sequence length="308" mass="34481">MSEGRPPVLPSDVSGQKFVSVYALHAGSLFLPDREVFDDALDSDTGSKVPSFAFLIEHDQHGKLLFDLGLRKHGEGYPPALKETLQLFTVDCPHDVADILQDGGISPNSINTIIYSHLHFDHVGDLTHFPAAELVIGGPAAEIMEKPYPRYPDSPWQEFPRHQTVRYIHFDDGVVRFAPSRNVAPLGSFERGLDFYDDGSLYLLDAPGHFPGHLAALARVAPDTFVLLAADCCHNRLCYSPGERLISRENYHDLDVARETVDKVKVMHRLENVVVILAHEKERLDEMPLFPKALNRWVAAETGKKRSR</sequence>
<keyword evidence="4" id="KW-0378">Hydrolase</keyword>
<accession>A0ABQ8KFF5</accession>
<keyword evidence="8" id="KW-1185">Reference proteome</keyword>
<evidence type="ECO:0000259" key="6">
    <source>
        <dbReference type="SMART" id="SM00849"/>
    </source>
</evidence>
<dbReference type="RefSeq" id="XP_047778400.1">
    <property type="nucleotide sequence ID" value="XM_047919666.1"/>
</dbReference>
<evidence type="ECO:0000256" key="3">
    <source>
        <dbReference type="ARBA" id="ARBA00022723"/>
    </source>
</evidence>
<protein>
    <submittedName>
        <fullName evidence="7">Beta-lactamase-like protein</fullName>
    </submittedName>
</protein>
<comment type="similarity">
    <text evidence="2">Belongs to the metallo-beta-lactamase superfamily.</text>
</comment>